<dbReference type="SMART" id="SM00409">
    <property type="entry name" value="IG"/>
    <property type="match status" value="6"/>
</dbReference>
<name>A0A3N0XR45_ANAGA</name>
<feature type="signal peptide" evidence="3">
    <location>
        <begin position="1"/>
        <end position="18"/>
    </location>
</feature>
<feature type="chain" id="PRO_5018295231" description="Ig-like domain-containing protein" evidence="3">
    <location>
        <begin position="19"/>
        <end position="856"/>
    </location>
</feature>
<dbReference type="GO" id="GO:0002376">
    <property type="term" value="P:immune system process"/>
    <property type="evidence" value="ECO:0007669"/>
    <property type="project" value="UniProtKB-KW"/>
</dbReference>
<gene>
    <name evidence="5" type="ORF">DPX16_14420</name>
</gene>
<dbReference type="PANTHER" id="PTHR23268:SF124">
    <property type="entry name" value="IG-LIKE DOMAIN-CONTAINING PROTEIN"/>
    <property type="match status" value="1"/>
</dbReference>
<feature type="domain" description="Ig-like" evidence="4">
    <location>
        <begin position="550"/>
        <end position="643"/>
    </location>
</feature>
<dbReference type="InterPro" id="IPR050413">
    <property type="entry name" value="TCR_beta_variable"/>
</dbReference>
<dbReference type="InterPro" id="IPR013106">
    <property type="entry name" value="Ig_V-set"/>
</dbReference>
<dbReference type="EMBL" id="RJVU01064075">
    <property type="protein sequence ID" value="ROJ19153.1"/>
    <property type="molecule type" value="Genomic_DNA"/>
</dbReference>
<dbReference type="InterPro" id="IPR036179">
    <property type="entry name" value="Ig-like_dom_sf"/>
</dbReference>
<dbReference type="SUPFAM" id="SSF48726">
    <property type="entry name" value="Immunoglobulin"/>
    <property type="match status" value="8"/>
</dbReference>
<evidence type="ECO:0000256" key="2">
    <source>
        <dbReference type="ARBA" id="ARBA00022859"/>
    </source>
</evidence>
<evidence type="ECO:0000256" key="3">
    <source>
        <dbReference type="SAM" id="SignalP"/>
    </source>
</evidence>
<organism evidence="5 6">
    <name type="scientific">Anabarilius grahami</name>
    <name type="common">Kanglang fish</name>
    <name type="synonym">Barilius grahami</name>
    <dbReference type="NCBI Taxonomy" id="495550"/>
    <lineage>
        <taxon>Eukaryota</taxon>
        <taxon>Metazoa</taxon>
        <taxon>Chordata</taxon>
        <taxon>Craniata</taxon>
        <taxon>Vertebrata</taxon>
        <taxon>Euteleostomi</taxon>
        <taxon>Actinopterygii</taxon>
        <taxon>Neopterygii</taxon>
        <taxon>Teleostei</taxon>
        <taxon>Ostariophysi</taxon>
        <taxon>Cypriniformes</taxon>
        <taxon>Xenocyprididae</taxon>
        <taxon>Xenocypridinae</taxon>
        <taxon>Xenocypridinae incertae sedis</taxon>
        <taxon>Anabarilius</taxon>
    </lineage>
</organism>
<dbReference type="Proteomes" id="UP000281406">
    <property type="component" value="Unassembled WGS sequence"/>
</dbReference>
<dbReference type="InterPro" id="IPR013783">
    <property type="entry name" value="Ig-like_fold"/>
</dbReference>
<proteinExistence type="predicted"/>
<dbReference type="OrthoDB" id="9049585at2759"/>
<comment type="caution">
    <text evidence="5">The sequence shown here is derived from an EMBL/GenBank/DDBJ whole genome shotgun (WGS) entry which is preliminary data.</text>
</comment>
<accession>A0A3N0XR45</accession>
<dbReference type="InterPro" id="IPR003599">
    <property type="entry name" value="Ig_sub"/>
</dbReference>
<evidence type="ECO:0000256" key="1">
    <source>
        <dbReference type="ARBA" id="ARBA00022729"/>
    </source>
</evidence>
<dbReference type="PANTHER" id="PTHR23268">
    <property type="entry name" value="T-CELL RECEPTOR BETA CHAIN"/>
    <property type="match status" value="1"/>
</dbReference>
<reference evidence="5 6" key="1">
    <citation type="submission" date="2018-10" db="EMBL/GenBank/DDBJ databases">
        <title>Genome assembly for a Yunnan-Guizhou Plateau 3E fish, Anabarilius grahami (Regan), and its evolutionary and genetic applications.</title>
        <authorList>
            <person name="Jiang W."/>
        </authorList>
    </citation>
    <scope>NUCLEOTIDE SEQUENCE [LARGE SCALE GENOMIC DNA]</scope>
    <source>
        <strain evidence="5">AG-KIZ</strain>
        <tissue evidence="5">Muscle</tissue>
    </source>
</reference>
<keyword evidence="1 3" id="KW-0732">Signal</keyword>
<dbReference type="Pfam" id="PF07686">
    <property type="entry name" value="V-set"/>
    <property type="match status" value="6"/>
</dbReference>
<feature type="domain" description="Ig-like" evidence="4">
    <location>
        <begin position="751"/>
        <end position="853"/>
    </location>
</feature>
<keyword evidence="2" id="KW-0391">Immunity</keyword>
<feature type="domain" description="Ig-like" evidence="4">
    <location>
        <begin position="432"/>
        <end position="533"/>
    </location>
</feature>
<dbReference type="AlphaFoldDB" id="A0A3N0XR45"/>
<dbReference type="Gene3D" id="2.60.40.10">
    <property type="entry name" value="Immunoglobulins"/>
    <property type="match status" value="9"/>
</dbReference>
<feature type="domain" description="Ig-like" evidence="4">
    <location>
        <begin position="222"/>
        <end position="346"/>
    </location>
</feature>
<feature type="domain" description="Ig-like" evidence="4">
    <location>
        <begin position="650"/>
        <end position="744"/>
    </location>
</feature>
<dbReference type="SMART" id="SM00406">
    <property type="entry name" value="IGv"/>
    <property type="match status" value="7"/>
</dbReference>
<dbReference type="GO" id="GO:0005886">
    <property type="term" value="C:plasma membrane"/>
    <property type="evidence" value="ECO:0007669"/>
    <property type="project" value="TreeGrafter"/>
</dbReference>
<dbReference type="CDD" id="cd00099">
    <property type="entry name" value="IgV"/>
    <property type="match status" value="6"/>
</dbReference>
<dbReference type="PROSITE" id="PS50835">
    <property type="entry name" value="IG_LIKE"/>
    <property type="match status" value="5"/>
</dbReference>
<protein>
    <recommendedName>
        <fullName evidence="4">Ig-like domain-containing protein</fullName>
    </recommendedName>
</protein>
<dbReference type="GO" id="GO:0007166">
    <property type="term" value="P:cell surface receptor signaling pathway"/>
    <property type="evidence" value="ECO:0007669"/>
    <property type="project" value="TreeGrafter"/>
</dbReference>
<evidence type="ECO:0000313" key="6">
    <source>
        <dbReference type="Proteomes" id="UP000281406"/>
    </source>
</evidence>
<keyword evidence="6" id="KW-1185">Reference proteome</keyword>
<sequence>MVIMFAVFLVLLTGESLSDKINQTQKDLLVKTHEPVTLTCSHTIPNYDMILWYEQMKGDTALNLIGYVRFTNAVTERFSYCNKVDQSPPDVIVRQGESARFQCLHSVPSYNQINWYRQNQDQGFTFMGYLYLTTPNMETDFTNKIEMSGNGNSNGSLTIKTPAVCKDVDQSPAAVLCHPESHRMVELKCSHSIKSYDTILWYQRSVGDTELKLLAYMYYKTPKIEDPYTDHFNVSGFSVNSIITQTPSDLLSKTNTESVSLHCSHTSSSLNVILWYKQPFNGEMQLMGYLYRTNNNSETVFEKKIELLGNGASNSNLILKSLSSDDSAIYYCAAREHGLSVALKVTQTPIDLFLAIGAPMNITCSHNDKSYDKIFWYHQTNGQSLEHLGFLSFQQALVERKGFKITGDAEKEANLLESSVKAEHSVCVVCSPVIQQSPKHLQTVREKQTKLYCHHGDNSYPYLYWYQQKSNGGSLELIGMRRYEAASPEEKFKLRFNIMGHATKDAFLLISNISAEDSAVYFCAASAHSCTIRYNHWQKPDFAPVCIFMPKLQSPTHLLQTVKEKQAKLSCHHGDNSYTYLYWYQQKKNGGSLELIGMLNYGAAFPEDKFKLRFNITGHATKDAFLLISNISAEDSAVYFCAAICVVCSPVIQQSPKHLLQTVKEKQAKLYCHHGDDDYPYLYWYQQKSNGGSLELIGMLRYEAASPEEKFKLRFNITGHAKKDAFLLISNISAEDSAVYFCAAICVVCSPVIQQSPKHLLQTVEEKQAKLSCHHGDNSYPYLYWYQQKSNGGSLELIGMLIYEAASPEDKFKLRFNIMGHATKDAFLLISNISAEDSAVYFCAASMHSRTTPYNC</sequence>
<evidence type="ECO:0000313" key="5">
    <source>
        <dbReference type="EMBL" id="ROJ19153.1"/>
    </source>
</evidence>
<dbReference type="InterPro" id="IPR007110">
    <property type="entry name" value="Ig-like_dom"/>
</dbReference>
<evidence type="ECO:0000259" key="4">
    <source>
        <dbReference type="PROSITE" id="PS50835"/>
    </source>
</evidence>